<sequence>MPSIIFQTSGKTIEVAQDANLLRTSIRYEGSVPYKCGGGICGTCRVRIVDGHENLSKIMKKEVDRLGNEKINQGFRLACQTFITSGDITVAWDEEDMERLNKIAQRRINAANN</sequence>
<dbReference type="InterPro" id="IPR006058">
    <property type="entry name" value="2Fe2S_fd_BS"/>
</dbReference>
<dbReference type="PROSITE" id="PS51085">
    <property type="entry name" value="2FE2S_FER_2"/>
    <property type="match status" value="1"/>
</dbReference>
<dbReference type="PROSITE" id="PS00197">
    <property type="entry name" value="2FE2S_FER_1"/>
    <property type="match status" value="1"/>
</dbReference>
<proteinExistence type="predicted"/>
<accession>A0ABX0J224</accession>
<gene>
    <name evidence="2" type="ORF">G9U52_06595</name>
</gene>
<dbReference type="Pfam" id="PF00111">
    <property type="entry name" value="Fer2"/>
    <property type="match status" value="1"/>
</dbReference>
<name>A0ABX0J224_9BACL</name>
<reference evidence="2" key="1">
    <citation type="submission" date="2020-03" db="EMBL/GenBank/DDBJ databases">
        <title>Draft sequencing of Paenibacilllus sp. S3N08.</title>
        <authorList>
            <person name="Kim D.-U."/>
        </authorList>
    </citation>
    <scope>NUCLEOTIDE SEQUENCE</scope>
    <source>
        <strain evidence="2">S3N08</strain>
    </source>
</reference>
<evidence type="ECO:0000259" key="1">
    <source>
        <dbReference type="PROSITE" id="PS51085"/>
    </source>
</evidence>
<dbReference type="InterPro" id="IPR012675">
    <property type="entry name" value="Beta-grasp_dom_sf"/>
</dbReference>
<dbReference type="Proteomes" id="UP001165962">
    <property type="component" value="Unassembled WGS sequence"/>
</dbReference>
<dbReference type="Gene3D" id="3.10.20.30">
    <property type="match status" value="1"/>
</dbReference>
<keyword evidence="3" id="KW-1185">Reference proteome</keyword>
<protein>
    <submittedName>
        <fullName evidence="2">(2Fe-2S)-binding protein</fullName>
    </submittedName>
</protein>
<organism evidence="2 3">
    <name type="scientific">Paenibacillus agricola</name>
    <dbReference type="NCBI Taxonomy" id="2716264"/>
    <lineage>
        <taxon>Bacteria</taxon>
        <taxon>Bacillati</taxon>
        <taxon>Bacillota</taxon>
        <taxon>Bacilli</taxon>
        <taxon>Bacillales</taxon>
        <taxon>Paenibacillaceae</taxon>
        <taxon>Paenibacillus</taxon>
    </lineage>
</organism>
<evidence type="ECO:0000313" key="3">
    <source>
        <dbReference type="Proteomes" id="UP001165962"/>
    </source>
</evidence>
<dbReference type="RefSeq" id="WP_166147516.1">
    <property type="nucleotide sequence ID" value="NZ_JAAOIW010000002.1"/>
</dbReference>
<feature type="domain" description="2Fe-2S ferredoxin-type" evidence="1">
    <location>
        <begin position="2"/>
        <end position="96"/>
    </location>
</feature>
<dbReference type="EMBL" id="JAAOIW010000002">
    <property type="protein sequence ID" value="NHN29500.1"/>
    <property type="molecule type" value="Genomic_DNA"/>
</dbReference>
<evidence type="ECO:0000313" key="2">
    <source>
        <dbReference type="EMBL" id="NHN29500.1"/>
    </source>
</evidence>
<dbReference type="InterPro" id="IPR001041">
    <property type="entry name" value="2Fe-2S_ferredoxin-type"/>
</dbReference>
<dbReference type="CDD" id="cd00207">
    <property type="entry name" value="fer2"/>
    <property type="match status" value="1"/>
</dbReference>
<comment type="caution">
    <text evidence="2">The sequence shown here is derived from an EMBL/GenBank/DDBJ whole genome shotgun (WGS) entry which is preliminary data.</text>
</comment>
<dbReference type="InterPro" id="IPR036010">
    <property type="entry name" value="2Fe-2S_ferredoxin-like_sf"/>
</dbReference>
<dbReference type="SUPFAM" id="SSF54292">
    <property type="entry name" value="2Fe-2S ferredoxin-like"/>
    <property type="match status" value="1"/>
</dbReference>